<organism evidence="1 2">
    <name type="scientific">Sunxiuqinia elliptica</name>
    <dbReference type="NCBI Taxonomy" id="655355"/>
    <lineage>
        <taxon>Bacteria</taxon>
        <taxon>Pseudomonadati</taxon>
        <taxon>Bacteroidota</taxon>
        <taxon>Bacteroidia</taxon>
        <taxon>Marinilabiliales</taxon>
        <taxon>Prolixibacteraceae</taxon>
        <taxon>Sunxiuqinia</taxon>
    </lineage>
</organism>
<evidence type="ECO:0000313" key="2">
    <source>
        <dbReference type="Proteomes" id="UP000294848"/>
    </source>
</evidence>
<dbReference type="AlphaFoldDB" id="A0A4R6GT08"/>
<gene>
    <name evidence="1" type="ORF">DET52_108114</name>
</gene>
<dbReference type="Proteomes" id="UP000294848">
    <property type="component" value="Unassembled WGS sequence"/>
</dbReference>
<evidence type="ECO:0000313" key="1">
    <source>
        <dbReference type="EMBL" id="TDN98327.1"/>
    </source>
</evidence>
<reference evidence="1 2" key="1">
    <citation type="submission" date="2019-03" db="EMBL/GenBank/DDBJ databases">
        <title>Freshwater and sediment microbial communities from various areas in North America, analyzing microbe dynamics in response to fracking.</title>
        <authorList>
            <person name="Lamendella R."/>
        </authorList>
    </citation>
    <scope>NUCLEOTIDE SEQUENCE [LARGE SCALE GENOMIC DNA]</scope>
    <source>
        <strain evidence="1 2">114D</strain>
    </source>
</reference>
<proteinExistence type="predicted"/>
<dbReference type="EMBL" id="SNWI01000008">
    <property type="protein sequence ID" value="TDN98327.1"/>
    <property type="molecule type" value="Genomic_DNA"/>
</dbReference>
<sequence>MVGGKKLLNRGFLTIGRRSAAKRKSVCNVFIGSVFKVCLPYLSVNVIKITPEQKIIRFFRIITLDRFPALLYIGL</sequence>
<accession>A0A4R6GT08</accession>
<comment type="caution">
    <text evidence="1">The sequence shown here is derived from an EMBL/GenBank/DDBJ whole genome shotgun (WGS) entry which is preliminary data.</text>
</comment>
<protein>
    <submittedName>
        <fullName evidence="1">Uncharacterized protein</fullName>
    </submittedName>
</protein>
<name>A0A4R6GT08_9BACT</name>